<dbReference type="SUPFAM" id="SSF47203">
    <property type="entry name" value="Acyl-CoA dehydrogenase C-terminal domain-like"/>
    <property type="match status" value="1"/>
</dbReference>
<name>A0A502EHW6_9MYCO</name>
<evidence type="ECO:0000256" key="3">
    <source>
        <dbReference type="ARBA" id="ARBA00022630"/>
    </source>
</evidence>
<dbReference type="GO" id="GO:0003995">
    <property type="term" value="F:acyl-CoA dehydrogenase activity"/>
    <property type="evidence" value="ECO:0007669"/>
    <property type="project" value="TreeGrafter"/>
</dbReference>
<organism evidence="8 9">
    <name type="scientific">Mycolicibacterium hodleri</name>
    <dbReference type="NCBI Taxonomy" id="49897"/>
    <lineage>
        <taxon>Bacteria</taxon>
        <taxon>Bacillati</taxon>
        <taxon>Actinomycetota</taxon>
        <taxon>Actinomycetes</taxon>
        <taxon>Mycobacteriales</taxon>
        <taxon>Mycobacteriaceae</taxon>
        <taxon>Mycolicibacterium</taxon>
    </lineage>
</organism>
<dbReference type="Pfam" id="PF02771">
    <property type="entry name" value="Acyl-CoA_dh_N"/>
    <property type="match status" value="1"/>
</dbReference>
<dbReference type="InterPro" id="IPR037069">
    <property type="entry name" value="AcylCoA_DH/ox_N_sf"/>
</dbReference>
<dbReference type="InterPro" id="IPR013786">
    <property type="entry name" value="AcylCoA_DH/ox_N"/>
</dbReference>
<feature type="domain" description="Acyl-CoA dehydrogenase/oxidase C-terminal" evidence="6">
    <location>
        <begin position="213"/>
        <end position="350"/>
    </location>
</feature>
<keyword evidence="3" id="KW-0285">Flavoprotein</keyword>
<evidence type="ECO:0000256" key="2">
    <source>
        <dbReference type="ARBA" id="ARBA00009347"/>
    </source>
</evidence>
<evidence type="ECO:0000259" key="7">
    <source>
        <dbReference type="Pfam" id="PF02771"/>
    </source>
</evidence>
<dbReference type="InterPro" id="IPR009075">
    <property type="entry name" value="AcylCo_DH/oxidase_C"/>
</dbReference>
<evidence type="ECO:0000256" key="4">
    <source>
        <dbReference type="ARBA" id="ARBA00022827"/>
    </source>
</evidence>
<gene>
    <name evidence="8" type="ORF">EAH80_00670</name>
</gene>
<dbReference type="Gene3D" id="1.20.140.10">
    <property type="entry name" value="Butyryl-CoA Dehydrogenase, subunit A, domain 3"/>
    <property type="match status" value="1"/>
</dbReference>
<dbReference type="Proteomes" id="UP000320095">
    <property type="component" value="Unassembled WGS sequence"/>
</dbReference>
<dbReference type="CDD" id="cd00567">
    <property type="entry name" value="ACAD"/>
    <property type="match status" value="1"/>
</dbReference>
<comment type="caution">
    <text evidence="8">The sequence shown here is derived from an EMBL/GenBank/DDBJ whole genome shotgun (WGS) entry which is preliminary data.</text>
</comment>
<evidence type="ECO:0000313" key="8">
    <source>
        <dbReference type="EMBL" id="TPG37313.1"/>
    </source>
</evidence>
<dbReference type="PANTHER" id="PTHR43884">
    <property type="entry name" value="ACYL-COA DEHYDROGENASE"/>
    <property type="match status" value="1"/>
</dbReference>
<dbReference type="Pfam" id="PF00441">
    <property type="entry name" value="Acyl-CoA_dh_1"/>
    <property type="match status" value="1"/>
</dbReference>
<dbReference type="AlphaFoldDB" id="A0A502EHW6"/>
<dbReference type="PANTHER" id="PTHR43884:SF20">
    <property type="entry name" value="ACYL-COA DEHYDROGENASE FADE28"/>
    <property type="match status" value="1"/>
</dbReference>
<feature type="domain" description="Acyl-CoA dehydrogenase/oxidase N-terminal" evidence="7">
    <location>
        <begin position="6"/>
        <end position="97"/>
    </location>
</feature>
<dbReference type="RefSeq" id="WP_140688561.1">
    <property type="nucleotide sequence ID" value="NZ_RCZG01000001.1"/>
</dbReference>
<dbReference type="Gene3D" id="2.40.110.10">
    <property type="entry name" value="Butyryl-CoA Dehydrogenase, subunit A, domain 2"/>
    <property type="match status" value="1"/>
</dbReference>
<accession>A0A502EHW6</accession>
<keyword evidence="5" id="KW-0560">Oxidoreductase</keyword>
<evidence type="ECO:0000313" key="9">
    <source>
        <dbReference type="Proteomes" id="UP000320095"/>
    </source>
</evidence>
<dbReference type="EMBL" id="RCZG01000001">
    <property type="protein sequence ID" value="TPG37313.1"/>
    <property type="molecule type" value="Genomic_DNA"/>
</dbReference>
<dbReference type="Gene3D" id="1.10.540.10">
    <property type="entry name" value="Acyl-CoA dehydrogenase/oxidase, N-terminal domain"/>
    <property type="match status" value="1"/>
</dbReference>
<dbReference type="OrthoDB" id="7328575at2"/>
<dbReference type="InterPro" id="IPR009100">
    <property type="entry name" value="AcylCoA_DH/oxidase_NM_dom_sf"/>
</dbReference>
<keyword evidence="9" id="KW-1185">Reference proteome</keyword>
<comment type="cofactor">
    <cofactor evidence="1">
        <name>FAD</name>
        <dbReference type="ChEBI" id="CHEBI:57692"/>
    </cofactor>
</comment>
<dbReference type="GO" id="GO:0050660">
    <property type="term" value="F:flavin adenine dinucleotide binding"/>
    <property type="evidence" value="ECO:0007669"/>
    <property type="project" value="InterPro"/>
</dbReference>
<proteinExistence type="inferred from homology"/>
<comment type="similarity">
    <text evidence="2">Belongs to the acyl-CoA dehydrogenase family.</text>
</comment>
<dbReference type="InterPro" id="IPR036250">
    <property type="entry name" value="AcylCo_DH-like_C"/>
</dbReference>
<dbReference type="SUPFAM" id="SSF56645">
    <property type="entry name" value="Acyl-CoA dehydrogenase NM domain-like"/>
    <property type="match status" value="1"/>
</dbReference>
<sequence length="358" mass="38272">MHWELSEEQKLFTESLADWLRERADTDVLRKWLDSGDSSSFQHAFRADGWAGVGFDEAIGGEGGGVLELALTSRELGRGAAPSSAWLQTAILAPAIAEDPDLIRTSLGGKSLIALATPADRLPGQMTVQCDHGLLTGRIPLVLAAAEATALVVPVRRRDDVGLWLIDTATEGVTITPRHLLDRSRSAADVTLDGVAGRELDMDTAVKLDEIITRAAILVAADALGSAERMLALTVDYSKQRKQFGRPIGAFQAVKHAAAQMLVTVESSTSIVFYAAQSAQDSLPECALHAAVAKAQVTRGVAELADTALTLHGAIGFTWEHDLQLFYKRVKLDRALFGAPAVWNERIAAALPLLPAAI</sequence>
<evidence type="ECO:0000256" key="1">
    <source>
        <dbReference type="ARBA" id="ARBA00001974"/>
    </source>
</evidence>
<evidence type="ECO:0000256" key="5">
    <source>
        <dbReference type="ARBA" id="ARBA00023002"/>
    </source>
</evidence>
<evidence type="ECO:0000259" key="6">
    <source>
        <dbReference type="Pfam" id="PF00441"/>
    </source>
</evidence>
<reference evidence="8 9" key="1">
    <citation type="journal article" date="2019" name="Environ. Microbiol.">
        <title>Species interactions and distinct microbial communities in high Arctic permafrost affected cryosols are associated with the CH4 and CO2 gas fluxes.</title>
        <authorList>
            <person name="Altshuler I."/>
            <person name="Hamel J."/>
            <person name="Turney S."/>
            <person name="Magnuson E."/>
            <person name="Levesque R."/>
            <person name="Greer C."/>
            <person name="Whyte L.G."/>
        </authorList>
    </citation>
    <scope>NUCLEOTIDE SEQUENCE [LARGE SCALE GENOMIC DNA]</scope>
    <source>
        <strain evidence="8 9">S5.20</strain>
    </source>
</reference>
<keyword evidence="4" id="KW-0274">FAD</keyword>
<dbReference type="InterPro" id="IPR046373">
    <property type="entry name" value="Acyl-CoA_Oxase/DH_mid-dom_sf"/>
</dbReference>
<protein>
    <submittedName>
        <fullName evidence="8">Acyl-CoA dehydrogenase</fullName>
    </submittedName>
</protein>